<evidence type="ECO:0000313" key="4">
    <source>
        <dbReference type="Proteomes" id="UP000006911"/>
    </source>
</evidence>
<feature type="region of interest" description="Disordered" evidence="1">
    <location>
        <begin position="20"/>
        <end position="52"/>
    </location>
</feature>
<feature type="chain" id="PRO_5003072182" evidence="2">
    <location>
        <begin position="22"/>
        <end position="224"/>
    </location>
</feature>
<dbReference type="GeneID" id="9184028"/>
<keyword evidence="2" id="KW-0732">Signal</keyword>
<gene>
    <name evidence="3" type="ORF">GSTUM_00012231001</name>
</gene>
<feature type="signal peptide" evidence="2">
    <location>
        <begin position="1"/>
        <end position="21"/>
    </location>
</feature>
<sequence>MKLTLITAGLFASSSILTASASPHNRRRGPSGREISHHAGTVSEISNSNNDGTSISKGSEALSNAAVAALTMKDVAVLAFPTDVAAEPTTTVTSTVTATATATPTATPASVKRGVQYLGSGYRGRGRAGARSEEGEVDMLAALLNHSFEHEPLRLGGECSPGQKKKKGCAGNSVVECGSEGVWELVADCTIPGLDLVCRAVRERDIWKGDWAVNVICLQSDLVQ</sequence>
<dbReference type="AlphaFoldDB" id="D5GQ77"/>
<dbReference type="KEGG" id="tml:GSTUM_00012231001"/>
<dbReference type="HOGENOM" id="CLU_1235825_0_0_1"/>
<evidence type="ECO:0000256" key="1">
    <source>
        <dbReference type="SAM" id="MobiDB-lite"/>
    </source>
</evidence>
<feature type="compositionally biased region" description="Polar residues" evidence="1">
    <location>
        <begin position="43"/>
        <end position="52"/>
    </location>
</feature>
<name>D5GQ77_TUBMM</name>
<organism evidence="3 4">
    <name type="scientific">Tuber melanosporum (strain Mel28)</name>
    <name type="common">Perigord black truffle</name>
    <dbReference type="NCBI Taxonomy" id="656061"/>
    <lineage>
        <taxon>Eukaryota</taxon>
        <taxon>Fungi</taxon>
        <taxon>Dikarya</taxon>
        <taxon>Ascomycota</taxon>
        <taxon>Pezizomycotina</taxon>
        <taxon>Pezizomycetes</taxon>
        <taxon>Pezizales</taxon>
        <taxon>Tuberaceae</taxon>
        <taxon>Tuber</taxon>
    </lineage>
</organism>
<proteinExistence type="predicted"/>
<dbReference type="Proteomes" id="UP000006911">
    <property type="component" value="Unassembled WGS sequence"/>
</dbReference>
<dbReference type="EMBL" id="FN430382">
    <property type="protein sequence ID" value="CAZ86670.1"/>
    <property type="molecule type" value="Genomic_DNA"/>
</dbReference>
<keyword evidence="4" id="KW-1185">Reference proteome</keyword>
<dbReference type="InParanoid" id="D5GQ77"/>
<accession>D5GQ77</accession>
<dbReference type="RefSeq" id="XP_002842479.1">
    <property type="nucleotide sequence ID" value="XM_002842433.1"/>
</dbReference>
<evidence type="ECO:0000313" key="3">
    <source>
        <dbReference type="EMBL" id="CAZ86670.1"/>
    </source>
</evidence>
<protein>
    <submittedName>
        <fullName evidence="3">(Perigord truffle) hypothetical protein</fullName>
    </submittedName>
</protein>
<reference evidence="3 4" key="1">
    <citation type="journal article" date="2010" name="Nature">
        <title>Perigord black truffle genome uncovers evolutionary origins and mechanisms of symbiosis.</title>
        <authorList>
            <person name="Martin F."/>
            <person name="Kohler A."/>
            <person name="Murat C."/>
            <person name="Balestrini R."/>
            <person name="Coutinho P.M."/>
            <person name="Jaillon O."/>
            <person name="Montanini B."/>
            <person name="Morin E."/>
            <person name="Noel B."/>
            <person name="Percudani R."/>
            <person name="Porcel B."/>
            <person name="Rubini A."/>
            <person name="Amicucci A."/>
            <person name="Amselem J."/>
            <person name="Anthouard V."/>
            <person name="Arcioni S."/>
            <person name="Artiguenave F."/>
            <person name="Aury J.M."/>
            <person name="Ballario P."/>
            <person name="Bolchi A."/>
            <person name="Brenna A."/>
            <person name="Brun A."/>
            <person name="Buee M."/>
            <person name="Cantarel B."/>
            <person name="Chevalier G."/>
            <person name="Couloux A."/>
            <person name="Da Silva C."/>
            <person name="Denoeud F."/>
            <person name="Duplessis S."/>
            <person name="Ghignone S."/>
            <person name="Hilselberger B."/>
            <person name="Iotti M."/>
            <person name="Marcais B."/>
            <person name="Mello A."/>
            <person name="Miranda M."/>
            <person name="Pacioni G."/>
            <person name="Quesneville H."/>
            <person name="Riccioni C."/>
            <person name="Ruotolo R."/>
            <person name="Splivallo R."/>
            <person name="Stocchi V."/>
            <person name="Tisserant E."/>
            <person name="Viscomi A.R."/>
            <person name="Zambonelli A."/>
            <person name="Zampieri E."/>
            <person name="Henrissat B."/>
            <person name="Lebrun M.H."/>
            <person name="Paolocci F."/>
            <person name="Bonfante P."/>
            <person name="Ottonello S."/>
            <person name="Wincker P."/>
        </authorList>
    </citation>
    <scope>NUCLEOTIDE SEQUENCE [LARGE SCALE GENOMIC DNA]</scope>
    <source>
        <strain evidence="3 4">Mel28</strain>
    </source>
</reference>
<evidence type="ECO:0000256" key="2">
    <source>
        <dbReference type="SAM" id="SignalP"/>
    </source>
</evidence>